<proteinExistence type="predicted"/>
<dbReference type="SUPFAM" id="SSF88659">
    <property type="entry name" value="Sigma3 and sigma4 domains of RNA polymerase sigma factors"/>
    <property type="match status" value="1"/>
</dbReference>
<evidence type="ECO:0000313" key="3">
    <source>
        <dbReference type="Proteomes" id="UP000197097"/>
    </source>
</evidence>
<dbReference type="EMBL" id="NISJ01000003">
    <property type="protein sequence ID" value="OWQ98384.1"/>
    <property type="molecule type" value="Genomic_DNA"/>
</dbReference>
<evidence type="ECO:0000313" key="2">
    <source>
        <dbReference type="EMBL" id="OWQ98384.1"/>
    </source>
</evidence>
<dbReference type="InterPro" id="IPR013324">
    <property type="entry name" value="RNA_pol_sigma_r3/r4-like"/>
</dbReference>
<evidence type="ECO:0000259" key="1">
    <source>
        <dbReference type="Pfam" id="PF08281"/>
    </source>
</evidence>
<feature type="domain" description="RNA polymerase sigma factor 70 region 4 type 2" evidence="1">
    <location>
        <begin position="9"/>
        <end position="49"/>
    </location>
</feature>
<reference evidence="2 3" key="1">
    <citation type="journal article" date="2002" name="Int. J. Syst. Evol. Microbiol.">
        <title>Sphingopyxis witflariensis sp. nov., isolated from activated sludge.</title>
        <authorList>
            <person name="Kampfer P."/>
            <person name="Witzenberger R."/>
            <person name="Denner E.B."/>
            <person name="Busse H.J."/>
            <person name="Neef A."/>
        </authorList>
    </citation>
    <scope>NUCLEOTIDE SEQUENCE [LARGE SCALE GENOMIC DNA]</scope>
    <source>
        <strain evidence="2 3">DSM 14551</strain>
    </source>
</reference>
<keyword evidence="3" id="KW-1185">Reference proteome</keyword>
<accession>A0A246JYX4</accession>
<dbReference type="Gene3D" id="1.10.10.10">
    <property type="entry name" value="Winged helix-like DNA-binding domain superfamily/Winged helix DNA-binding domain"/>
    <property type="match status" value="1"/>
</dbReference>
<gene>
    <name evidence="2" type="ORF">CDQ91_07810</name>
</gene>
<dbReference type="Proteomes" id="UP000197097">
    <property type="component" value="Unassembled WGS sequence"/>
</dbReference>
<dbReference type="AlphaFoldDB" id="A0A246JYX4"/>
<dbReference type="InterPro" id="IPR013249">
    <property type="entry name" value="RNA_pol_sigma70_r4_t2"/>
</dbReference>
<dbReference type="GO" id="GO:0006352">
    <property type="term" value="P:DNA-templated transcription initiation"/>
    <property type="evidence" value="ECO:0007669"/>
    <property type="project" value="InterPro"/>
</dbReference>
<sequence>MTQDMLALYEAAVEELPPLTRLVFLLHRVDDLSYGQIADRLTITTRAVECCLSEALAMICAFFDGDKPRRCRRKPLAQAEAALRQRHRVYCERRLRLVGIRIAWDDNGDDDHAISQIMLRAMPRPLRETFMLHRDHLTREQLAIRMKMRQWVVRWWMFCLDGYFALWPKTFEEWLCSTALRHSRVR</sequence>
<name>A0A246JYX4_9SPHN</name>
<dbReference type="GO" id="GO:0003677">
    <property type="term" value="F:DNA binding"/>
    <property type="evidence" value="ECO:0007669"/>
    <property type="project" value="InterPro"/>
</dbReference>
<dbReference type="RefSeq" id="WP_088472157.1">
    <property type="nucleotide sequence ID" value="NZ_NISJ01000003.1"/>
</dbReference>
<dbReference type="GO" id="GO:0016987">
    <property type="term" value="F:sigma factor activity"/>
    <property type="evidence" value="ECO:0007669"/>
    <property type="project" value="InterPro"/>
</dbReference>
<dbReference type="InterPro" id="IPR036388">
    <property type="entry name" value="WH-like_DNA-bd_sf"/>
</dbReference>
<dbReference type="OrthoDB" id="9794372at2"/>
<comment type="caution">
    <text evidence="2">The sequence shown here is derived from an EMBL/GenBank/DDBJ whole genome shotgun (WGS) entry which is preliminary data.</text>
</comment>
<organism evidence="2 3">
    <name type="scientific">Sphingopyxis witflariensis</name>
    <dbReference type="NCBI Taxonomy" id="173675"/>
    <lineage>
        <taxon>Bacteria</taxon>
        <taxon>Pseudomonadati</taxon>
        <taxon>Pseudomonadota</taxon>
        <taxon>Alphaproteobacteria</taxon>
        <taxon>Sphingomonadales</taxon>
        <taxon>Sphingomonadaceae</taxon>
        <taxon>Sphingopyxis</taxon>
    </lineage>
</organism>
<dbReference type="Pfam" id="PF08281">
    <property type="entry name" value="Sigma70_r4_2"/>
    <property type="match status" value="1"/>
</dbReference>
<protein>
    <recommendedName>
        <fullName evidence="1">RNA polymerase sigma factor 70 region 4 type 2 domain-containing protein</fullName>
    </recommendedName>
</protein>